<evidence type="ECO:0000313" key="4">
    <source>
        <dbReference type="EMBL" id="KAJ8100905.1"/>
    </source>
</evidence>
<accession>A0AAD7QT62</accession>
<evidence type="ECO:0000313" key="5">
    <source>
        <dbReference type="Proteomes" id="UP001217417"/>
    </source>
</evidence>
<feature type="binding site" evidence="3">
    <location>
        <begin position="7"/>
        <end position="14"/>
    </location>
    <ligand>
        <name>substrate</name>
    </ligand>
</feature>
<dbReference type="RefSeq" id="XP_056044355.1">
    <property type="nucleotide sequence ID" value="XM_056187213.1"/>
</dbReference>
<dbReference type="Pfam" id="PF00300">
    <property type="entry name" value="His_Phos_1"/>
    <property type="match status" value="1"/>
</dbReference>
<dbReference type="GO" id="GO:0004331">
    <property type="term" value="F:fructose-2,6-bisphosphate 2-phosphatase activity"/>
    <property type="evidence" value="ECO:0007669"/>
    <property type="project" value="TreeGrafter"/>
</dbReference>
<sequence>MKVYLVRHAESTDNYRHIYGGSGRDVDLTELGMLQANELANVFDGLSLRNLYSSPQLRACRTASAILSRCPSTELELSDLIVERHFGSLEGKSYRVKHNEGVGDEPYSLVARRVETFYLEVLKKQIFQVEHIDCIVVVSHGITLDYLLRVILKDFSDDGLCTNGAFLSNAAYHLLEIDAVNKQLVSSHLNVKFHLADVKMKVSKTLSGVKYDSKQTRMDSFLKN</sequence>
<dbReference type="Gene3D" id="3.40.50.1240">
    <property type="entry name" value="Phosphoglycerate mutase-like"/>
    <property type="match status" value="1"/>
</dbReference>
<evidence type="ECO:0000256" key="3">
    <source>
        <dbReference type="PIRSR" id="PIRSR613078-2"/>
    </source>
</evidence>
<dbReference type="Proteomes" id="UP001217417">
    <property type="component" value="Unassembled WGS sequence"/>
</dbReference>
<evidence type="ECO:0000256" key="1">
    <source>
        <dbReference type="ARBA" id="ARBA00022801"/>
    </source>
</evidence>
<dbReference type="EMBL" id="JARPMG010000004">
    <property type="protein sequence ID" value="KAJ8100905.1"/>
    <property type="molecule type" value="Genomic_DNA"/>
</dbReference>
<reference evidence="4" key="1">
    <citation type="submission" date="2023-03" db="EMBL/GenBank/DDBJ databases">
        <title>Near-Complete genome sequence of Lipomyces tetrasporous NRRL Y-64009, an oleaginous yeast capable of growing on lignocellulosic hydrolysates.</title>
        <authorList>
            <consortium name="Lawrence Berkeley National Laboratory"/>
            <person name="Jagtap S.S."/>
            <person name="Liu J.-J."/>
            <person name="Walukiewicz H.E."/>
            <person name="Pangilinan J."/>
            <person name="Lipzen A."/>
            <person name="Ahrendt S."/>
            <person name="Koriabine M."/>
            <person name="Cobaugh K."/>
            <person name="Salamov A."/>
            <person name="Yoshinaga Y."/>
            <person name="Ng V."/>
            <person name="Daum C."/>
            <person name="Grigoriev I.V."/>
            <person name="Slininger P.J."/>
            <person name="Dien B.S."/>
            <person name="Jin Y.-S."/>
            <person name="Rao C.V."/>
        </authorList>
    </citation>
    <scope>NUCLEOTIDE SEQUENCE</scope>
    <source>
        <strain evidence="4">NRRL Y-64009</strain>
    </source>
</reference>
<dbReference type="PANTHER" id="PTHR46517">
    <property type="entry name" value="FRUCTOSE-2,6-BISPHOSPHATASE TIGAR"/>
    <property type="match status" value="1"/>
</dbReference>
<proteinExistence type="predicted"/>
<gene>
    <name evidence="4" type="ORF">POJ06DRAFT_249802</name>
</gene>
<name>A0AAD7QT62_9ASCO</name>
<feature type="active site" description="Tele-phosphohistidine intermediate" evidence="2">
    <location>
        <position position="8"/>
    </location>
</feature>
<organism evidence="4 5">
    <name type="scientific">Lipomyces tetrasporus</name>
    <dbReference type="NCBI Taxonomy" id="54092"/>
    <lineage>
        <taxon>Eukaryota</taxon>
        <taxon>Fungi</taxon>
        <taxon>Dikarya</taxon>
        <taxon>Ascomycota</taxon>
        <taxon>Saccharomycotina</taxon>
        <taxon>Lipomycetes</taxon>
        <taxon>Lipomycetales</taxon>
        <taxon>Lipomycetaceae</taxon>
        <taxon>Lipomyces</taxon>
    </lineage>
</organism>
<dbReference type="PANTHER" id="PTHR46517:SF1">
    <property type="entry name" value="FRUCTOSE-2,6-BISPHOSPHATASE TIGAR"/>
    <property type="match status" value="1"/>
</dbReference>
<dbReference type="GeneID" id="80882379"/>
<dbReference type="GO" id="GO:0045820">
    <property type="term" value="P:negative regulation of glycolytic process"/>
    <property type="evidence" value="ECO:0007669"/>
    <property type="project" value="TreeGrafter"/>
</dbReference>
<dbReference type="AlphaFoldDB" id="A0AAD7QT62"/>
<dbReference type="InterPro" id="IPR013078">
    <property type="entry name" value="His_Pase_superF_clade-1"/>
</dbReference>
<keyword evidence="5" id="KW-1185">Reference proteome</keyword>
<keyword evidence="1" id="KW-0378">Hydrolase</keyword>
<dbReference type="InterPro" id="IPR029033">
    <property type="entry name" value="His_PPase_superfam"/>
</dbReference>
<dbReference type="InterPro" id="IPR051695">
    <property type="entry name" value="Phosphoglycerate_Mutase"/>
</dbReference>
<dbReference type="SMART" id="SM00855">
    <property type="entry name" value="PGAM"/>
    <property type="match status" value="1"/>
</dbReference>
<protein>
    <submittedName>
        <fullName evidence="4">Histidine phosphatase superfamily</fullName>
    </submittedName>
</protein>
<dbReference type="GO" id="GO:0043456">
    <property type="term" value="P:regulation of pentose-phosphate shunt"/>
    <property type="evidence" value="ECO:0007669"/>
    <property type="project" value="TreeGrafter"/>
</dbReference>
<dbReference type="CDD" id="cd07067">
    <property type="entry name" value="HP_PGM_like"/>
    <property type="match status" value="1"/>
</dbReference>
<evidence type="ECO:0000256" key="2">
    <source>
        <dbReference type="PIRSR" id="PIRSR613078-1"/>
    </source>
</evidence>
<dbReference type="GO" id="GO:0005829">
    <property type="term" value="C:cytosol"/>
    <property type="evidence" value="ECO:0007669"/>
    <property type="project" value="TreeGrafter"/>
</dbReference>
<dbReference type="SUPFAM" id="SSF53254">
    <property type="entry name" value="Phosphoglycerate mutase-like"/>
    <property type="match status" value="1"/>
</dbReference>
<comment type="caution">
    <text evidence="4">The sequence shown here is derived from an EMBL/GenBank/DDBJ whole genome shotgun (WGS) entry which is preliminary data.</text>
</comment>
<feature type="binding site" evidence="3">
    <location>
        <position position="58"/>
    </location>
    <ligand>
        <name>substrate</name>
    </ligand>
</feature>
<feature type="active site" description="Proton donor/acceptor" evidence="2">
    <location>
        <position position="83"/>
    </location>
</feature>